<dbReference type="AlphaFoldDB" id="A0A8B2U5F5"/>
<comment type="caution">
    <text evidence="2">The sequence shown here is derived from an EMBL/GenBank/DDBJ whole genome shotgun (WGS) entry which is preliminary data.</text>
</comment>
<keyword evidence="1" id="KW-0472">Membrane</keyword>
<organism evidence="2 3">
    <name type="scientific">Aggregatibacter segnis</name>
    <dbReference type="NCBI Taxonomy" id="739"/>
    <lineage>
        <taxon>Bacteria</taxon>
        <taxon>Pseudomonadati</taxon>
        <taxon>Pseudomonadota</taxon>
        <taxon>Gammaproteobacteria</taxon>
        <taxon>Pasteurellales</taxon>
        <taxon>Pasteurellaceae</taxon>
        <taxon>Aggregatibacter</taxon>
    </lineage>
</organism>
<evidence type="ECO:0000313" key="3">
    <source>
        <dbReference type="Proteomes" id="UP000253998"/>
    </source>
</evidence>
<accession>A0A8B2U5F5</accession>
<dbReference type="Proteomes" id="UP000253998">
    <property type="component" value="Unassembled WGS sequence"/>
</dbReference>
<sequence length="171" mass="19568">MKIMPISYLIKNSRYKNLSIEDIVNNDILLLPENLLIGSNIYRNIDSFVNAQDMSLLKKYLISHTVEKNVTIATLKELDPNISIDTISRHSSSSEMLWLGTIIITDIVLPIFINVISDLIKDKINKKENTCKNVNASIYIRENESIKEINYDGDGETLIKVLKEINREKSK</sequence>
<name>A0A8B2U5F5_9PAST</name>
<gene>
    <name evidence="2" type="ORF">DPV83_00390</name>
</gene>
<feature type="transmembrane region" description="Helical" evidence="1">
    <location>
        <begin position="96"/>
        <end position="117"/>
    </location>
</feature>
<evidence type="ECO:0000313" key="2">
    <source>
        <dbReference type="EMBL" id="RDE72111.1"/>
    </source>
</evidence>
<keyword evidence="1" id="KW-0812">Transmembrane</keyword>
<protein>
    <submittedName>
        <fullName evidence="2">Uncharacterized protein</fullName>
    </submittedName>
</protein>
<dbReference type="EMBL" id="QEPM01000001">
    <property type="protein sequence ID" value="RDE72111.1"/>
    <property type="molecule type" value="Genomic_DNA"/>
</dbReference>
<evidence type="ECO:0000256" key="1">
    <source>
        <dbReference type="SAM" id="Phobius"/>
    </source>
</evidence>
<reference evidence="2 3" key="1">
    <citation type="submission" date="2018-05" db="EMBL/GenBank/DDBJ databases">
        <title>Draft Genome Sequences for a Diverse set of 7 Haemophilus Species.</title>
        <authorList>
            <person name="Nichols M."/>
            <person name="Topaz N."/>
            <person name="Wang X."/>
            <person name="Wang X."/>
            <person name="Boxrud D."/>
        </authorList>
    </citation>
    <scope>NUCLEOTIDE SEQUENCE [LARGE SCALE GENOMIC DNA]</scope>
    <source>
        <strain evidence="2 3">C2001002503</strain>
    </source>
</reference>
<proteinExistence type="predicted"/>
<keyword evidence="1" id="KW-1133">Transmembrane helix</keyword>